<accession>A0A830F5I4</accession>
<dbReference type="RefSeq" id="WP_188877230.1">
    <property type="nucleotide sequence ID" value="NZ_BMPF01000001.1"/>
</dbReference>
<organism evidence="2 3">
    <name type="scientific">Halarchaeum grantii</name>
    <dbReference type="NCBI Taxonomy" id="1193105"/>
    <lineage>
        <taxon>Archaea</taxon>
        <taxon>Methanobacteriati</taxon>
        <taxon>Methanobacteriota</taxon>
        <taxon>Stenosarchaea group</taxon>
        <taxon>Halobacteria</taxon>
        <taxon>Halobacteriales</taxon>
        <taxon>Halobacteriaceae</taxon>
    </lineage>
</organism>
<feature type="domain" description="DUF7123" evidence="1">
    <location>
        <begin position="5"/>
        <end position="76"/>
    </location>
</feature>
<sequence>MDCDDRHDRNPKALRLERYLRARVRDGAFYCKSKDIAADVALTPSEIGQFLPRFDGERGVVVERWAYSGGTRWHVRPAEE</sequence>
<dbReference type="EMBL" id="BMPF01000001">
    <property type="protein sequence ID" value="GGL22817.1"/>
    <property type="molecule type" value="Genomic_DNA"/>
</dbReference>
<protein>
    <recommendedName>
        <fullName evidence="1">DUF7123 domain-containing protein</fullName>
    </recommendedName>
</protein>
<keyword evidence="3" id="KW-1185">Reference proteome</keyword>
<evidence type="ECO:0000259" key="1">
    <source>
        <dbReference type="Pfam" id="PF23438"/>
    </source>
</evidence>
<proteinExistence type="predicted"/>
<dbReference type="InterPro" id="IPR055547">
    <property type="entry name" value="DUF7123"/>
</dbReference>
<dbReference type="Proteomes" id="UP000628840">
    <property type="component" value="Unassembled WGS sequence"/>
</dbReference>
<comment type="caution">
    <text evidence="2">The sequence shown here is derived from an EMBL/GenBank/DDBJ whole genome shotgun (WGS) entry which is preliminary data.</text>
</comment>
<evidence type="ECO:0000313" key="2">
    <source>
        <dbReference type="EMBL" id="GGL22817.1"/>
    </source>
</evidence>
<evidence type="ECO:0000313" key="3">
    <source>
        <dbReference type="Proteomes" id="UP000628840"/>
    </source>
</evidence>
<reference evidence="2 3" key="1">
    <citation type="journal article" date="2019" name="Int. J. Syst. Evol. Microbiol.">
        <title>The Global Catalogue of Microorganisms (GCM) 10K type strain sequencing project: providing services to taxonomists for standard genome sequencing and annotation.</title>
        <authorList>
            <consortium name="The Broad Institute Genomics Platform"/>
            <consortium name="The Broad Institute Genome Sequencing Center for Infectious Disease"/>
            <person name="Wu L."/>
            <person name="Ma J."/>
        </authorList>
    </citation>
    <scope>NUCLEOTIDE SEQUENCE [LARGE SCALE GENOMIC DNA]</scope>
    <source>
        <strain evidence="2 3">JCM 19585</strain>
    </source>
</reference>
<dbReference type="Pfam" id="PF23438">
    <property type="entry name" value="DUF7123"/>
    <property type="match status" value="1"/>
</dbReference>
<dbReference type="AlphaFoldDB" id="A0A830F5I4"/>
<gene>
    <name evidence="2" type="ORF">GCM10009037_02830</name>
</gene>
<dbReference type="OrthoDB" id="259485at2157"/>
<name>A0A830F5I4_9EURY</name>